<evidence type="ECO:0000256" key="2">
    <source>
        <dbReference type="ARBA" id="ARBA00006555"/>
    </source>
</evidence>
<feature type="compositionally biased region" description="Gly residues" evidence="10">
    <location>
        <begin position="187"/>
        <end position="198"/>
    </location>
</feature>
<keyword evidence="5" id="KW-0997">Cell inner membrane</keyword>
<evidence type="ECO:0000256" key="6">
    <source>
        <dbReference type="ARBA" id="ARBA00022692"/>
    </source>
</evidence>
<sequence>MDFDVMSHHSYKNLIAMFNKSSNLYGSEWLALVFANRNQKYGAYELRSHAANTMLKAFFIAAPLFVGVFVAPSVISALKGQSDVVDNSKIVGVEIDNIIRELPPKELPKAEEVAAPKEKEMVQEKPVAAPKVKSVGMTDNIKVVKDDLVTTQPPTSDEIKDAVIASTTQDGVASKGNADLGTDKPGTGEGLGTGGNGTGSNEVQNLASVDVYPEFPGGMDAWAKYIQKNLRYPSMASENGVQGKVFLSFVVEKDGMITDVKVTRGIGFGCDEEAMRVIKKSPRWKAGMQNNLPVRVRYNMPISYMMQN</sequence>
<gene>
    <name evidence="13" type="ORF">E6A44_001615</name>
</gene>
<dbReference type="EMBL" id="SSHJ02000001">
    <property type="protein sequence ID" value="MFN0254253.1"/>
    <property type="molecule type" value="Genomic_DNA"/>
</dbReference>
<keyword evidence="3" id="KW-0813">Transport</keyword>
<organism evidence="13 14">
    <name type="scientific">Pedobacter ureilyticus</name>
    <dbReference type="NCBI Taxonomy" id="1393051"/>
    <lineage>
        <taxon>Bacteria</taxon>
        <taxon>Pseudomonadati</taxon>
        <taxon>Bacteroidota</taxon>
        <taxon>Sphingobacteriia</taxon>
        <taxon>Sphingobacteriales</taxon>
        <taxon>Sphingobacteriaceae</taxon>
        <taxon>Pedobacter</taxon>
    </lineage>
</organism>
<proteinExistence type="inferred from homology"/>
<evidence type="ECO:0000259" key="12">
    <source>
        <dbReference type="PROSITE" id="PS52015"/>
    </source>
</evidence>
<dbReference type="PRINTS" id="PR01374">
    <property type="entry name" value="TONBPROTEIN"/>
</dbReference>
<comment type="similarity">
    <text evidence="2">Belongs to the TonB family.</text>
</comment>
<comment type="caution">
    <text evidence="13">The sequence shown here is derived from an EMBL/GenBank/DDBJ whole genome shotgun (WGS) entry which is preliminary data.</text>
</comment>
<evidence type="ECO:0000256" key="8">
    <source>
        <dbReference type="ARBA" id="ARBA00022989"/>
    </source>
</evidence>
<reference evidence="13 14" key="1">
    <citation type="submission" date="2024-12" db="EMBL/GenBank/DDBJ databases">
        <authorList>
            <person name="Hu S."/>
        </authorList>
    </citation>
    <scope>NUCLEOTIDE SEQUENCE [LARGE SCALE GENOMIC DNA]</scope>
    <source>
        <strain evidence="13 14">THG-T11</strain>
    </source>
</reference>
<dbReference type="NCBIfam" id="TIGR01352">
    <property type="entry name" value="tonB_Cterm"/>
    <property type="match status" value="1"/>
</dbReference>
<feature type="domain" description="TonB C-terminal" evidence="12">
    <location>
        <begin position="217"/>
        <end position="308"/>
    </location>
</feature>
<keyword evidence="9 11" id="KW-0472">Membrane</keyword>
<evidence type="ECO:0000256" key="5">
    <source>
        <dbReference type="ARBA" id="ARBA00022519"/>
    </source>
</evidence>
<dbReference type="InterPro" id="IPR003538">
    <property type="entry name" value="TonB"/>
</dbReference>
<evidence type="ECO:0000256" key="9">
    <source>
        <dbReference type="ARBA" id="ARBA00023136"/>
    </source>
</evidence>
<evidence type="ECO:0000256" key="1">
    <source>
        <dbReference type="ARBA" id="ARBA00004383"/>
    </source>
</evidence>
<dbReference type="SUPFAM" id="SSF74653">
    <property type="entry name" value="TolA/TonB C-terminal domain"/>
    <property type="match status" value="1"/>
</dbReference>
<dbReference type="PANTHER" id="PTHR33446">
    <property type="entry name" value="PROTEIN TONB-RELATED"/>
    <property type="match status" value="1"/>
</dbReference>
<feature type="transmembrane region" description="Helical" evidence="11">
    <location>
        <begin position="57"/>
        <end position="78"/>
    </location>
</feature>
<evidence type="ECO:0000256" key="10">
    <source>
        <dbReference type="SAM" id="MobiDB-lite"/>
    </source>
</evidence>
<evidence type="ECO:0000256" key="3">
    <source>
        <dbReference type="ARBA" id="ARBA00022448"/>
    </source>
</evidence>
<dbReference type="PROSITE" id="PS52015">
    <property type="entry name" value="TONB_CTD"/>
    <property type="match status" value="1"/>
</dbReference>
<accession>A0ABW9J148</accession>
<keyword evidence="6 11" id="KW-0812">Transmembrane</keyword>
<feature type="region of interest" description="Disordered" evidence="10">
    <location>
        <begin position="168"/>
        <end position="200"/>
    </location>
</feature>
<name>A0ABW9J148_9SPHI</name>
<dbReference type="Pfam" id="PF03544">
    <property type="entry name" value="TonB_C"/>
    <property type="match status" value="1"/>
</dbReference>
<keyword evidence="14" id="KW-1185">Reference proteome</keyword>
<dbReference type="Gene3D" id="3.30.1150.10">
    <property type="match status" value="1"/>
</dbReference>
<protein>
    <submittedName>
        <fullName evidence="13">Energy transducer TonB</fullName>
    </submittedName>
</protein>
<comment type="subcellular location">
    <subcellularLocation>
        <location evidence="1">Cell inner membrane</location>
        <topology evidence="1">Single-pass membrane protein</topology>
        <orientation evidence="1">Periplasmic side</orientation>
    </subcellularLocation>
</comment>
<keyword evidence="7" id="KW-0653">Protein transport</keyword>
<evidence type="ECO:0000313" key="14">
    <source>
        <dbReference type="Proteomes" id="UP001517247"/>
    </source>
</evidence>
<keyword evidence="4" id="KW-1003">Cell membrane</keyword>
<dbReference type="PANTHER" id="PTHR33446:SF2">
    <property type="entry name" value="PROTEIN TONB"/>
    <property type="match status" value="1"/>
</dbReference>
<dbReference type="InterPro" id="IPR006260">
    <property type="entry name" value="TonB/TolA_C"/>
</dbReference>
<evidence type="ECO:0000256" key="7">
    <source>
        <dbReference type="ARBA" id="ARBA00022927"/>
    </source>
</evidence>
<keyword evidence="8 11" id="KW-1133">Transmembrane helix</keyword>
<dbReference type="Proteomes" id="UP001517247">
    <property type="component" value="Unassembled WGS sequence"/>
</dbReference>
<evidence type="ECO:0000313" key="13">
    <source>
        <dbReference type="EMBL" id="MFN0254253.1"/>
    </source>
</evidence>
<evidence type="ECO:0000256" key="4">
    <source>
        <dbReference type="ARBA" id="ARBA00022475"/>
    </source>
</evidence>
<evidence type="ECO:0000256" key="11">
    <source>
        <dbReference type="SAM" id="Phobius"/>
    </source>
</evidence>
<dbReference type="InterPro" id="IPR051045">
    <property type="entry name" value="TonB-dependent_transducer"/>
</dbReference>
<dbReference type="InterPro" id="IPR037682">
    <property type="entry name" value="TonB_C"/>
</dbReference>